<dbReference type="Proteomes" id="UP000186817">
    <property type="component" value="Unassembled WGS sequence"/>
</dbReference>
<organism evidence="1 2">
    <name type="scientific">Symbiodinium microadriaticum</name>
    <name type="common">Dinoflagellate</name>
    <name type="synonym">Zooxanthella microadriatica</name>
    <dbReference type="NCBI Taxonomy" id="2951"/>
    <lineage>
        <taxon>Eukaryota</taxon>
        <taxon>Sar</taxon>
        <taxon>Alveolata</taxon>
        <taxon>Dinophyceae</taxon>
        <taxon>Suessiales</taxon>
        <taxon>Symbiodiniaceae</taxon>
        <taxon>Symbiodinium</taxon>
    </lineage>
</organism>
<comment type="caution">
    <text evidence="1">The sequence shown here is derived from an EMBL/GenBank/DDBJ whole genome shotgun (WGS) entry which is preliminary data.</text>
</comment>
<reference evidence="1 2" key="1">
    <citation type="submission" date="2016-02" db="EMBL/GenBank/DDBJ databases">
        <title>Genome analysis of coral dinoflagellate symbionts highlights evolutionary adaptations to a symbiotic lifestyle.</title>
        <authorList>
            <person name="Aranda M."/>
            <person name="Li Y."/>
            <person name="Liew Y.J."/>
            <person name="Baumgarten S."/>
            <person name="Simakov O."/>
            <person name="Wilson M."/>
            <person name="Piel J."/>
            <person name="Ashoor H."/>
            <person name="Bougouffa S."/>
            <person name="Bajic V.B."/>
            <person name="Ryu T."/>
            <person name="Ravasi T."/>
            <person name="Bayer T."/>
            <person name="Micklem G."/>
            <person name="Kim H."/>
            <person name="Bhak J."/>
            <person name="Lajeunesse T.C."/>
            <person name="Voolstra C.R."/>
        </authorList>
    </citation>
    <scope>NUCLEOTIDE SEQUENCE [LARGE SCALE GENOMIC DNA]</scope>
    <source>
        <strain evidence="1 2">CCMP2467</strain>
    </source>
</reference>
<proteinExistence type="predicted"/>
<name>A0A1Q9D5T9_SYMMI</name>
<protein>
    <submittedName>
        <fullName evidence="1">Uncharacterized protein</fullName>
    </submittedName>
</protein>
<gene>
    <name evidence="1" type="ORF">AK812_SmicGene27818</name>
</gene>
<dbReference type="EMBL" id="LSRX01000703">
    <property type="protein sequence ID" value="OLP90581.1"/>
    <property type="molecule type" value="Genomic_DNA"/>
</dbReference>
<keyword evidence="2" id="KW-1185">Reference proteome</keyword>
<evidence type="ECO:0000313" key="2">
    <source>
        <dbReference type="Proteomes" id="UP000186817"/>
    </source>
</evidence>
<evidence type="ECO:0000313" key="1">
    <source>
        <dbReference type="EMBL" id="OLP90581.1"/>
    </source>
</evidence>
<dbReference type="AlphaFoldDB" id="A0A1Q9D5T9"/>
<sequence>MGFKSTTGILYGFDGTFRRNMTAKGDSFELTHSVLTHPGQKLEISLMRVKLMVEGKFTTGETLEVLRSGRDEAAQVKRRVRQRLHKKLGSLLSTEEFDRAMDRFKDMEQHPPAARPVPAGCNAAAPQALPVGCPTQIFAVPMFMPVMAAPPMRLAPALAPRSLGCHWSKFRSLEEAPAVLDEATMSETTADDEMDLESVSDLESEWARALTEELSPGHRFSAMCLQTNTALLTNAPALAAQVPAEKMTQLSEETVEEILLQAAQASVEVTTEWP</sequence>
<accession>A0A1Q9D5T9</accession>